<dbReference type="CDD" id="cd00088">
    <property type="entry name" value="HPT"/>
    <property type="match status" value="1"/>
</dbReference>
<dbReference type="InterPro" id="IPR008207">
    <property type="entry name" value="Sig_transdc_His_kin_Hpt_dom"/>
</dbReference>
<dbReference type="RefSeq" id="WP_106762581.1">
    <property type="nucleotide sequence ID" value="NZ_PXNP01000083.1"/>
</dbReference>
<dbReference type="Proteomes" id="UP000239866">
    <property type="component" value="Unassembled WGS sequence"/>
</dbReference>
<protein>
    <submittedName>
        <fullName evidence="4">Histidine kinase</fullName>
    </submittedName>
</protein>
<feature type="domain" description="HPt" evidence="3">
    <location>
        <begin position="19"/>
        <end position="112"/>
    </location>
</feature>
<dbReference type="InterPro" id="IPR036641">
    <property type="entry name" value="HPT_dom_sf"/>
</dbReference>
<reference evidence="4 5" key="1">
    <citation type="submission" date="2018-03" db="EMBL/GenBank/DDBJ databases">
        <title>Marinobacter brunus sp. nov., a marine bacterium of Gamma-proteobacteria isolated from the surface seawater of the South China Sea.</title>
        <authorList>
            <person name="Cheng H."/>
            <person name="Wu Y.-H."/>
            <person name="Xamxidin M."/>
            <person name="Xu X.-W."/>
        </authorList>
    </citation>
    <scope>NUCLEOTIDE SEQUENCE [LARGE SCALE GENOMIC DNA]</scope>
    <source>
        <strain evidence="4 5">NH169-3</strain>
    </source>
</reference>
<sequence length="116" mass="12664">MNDKPHLDVEALAELQDVMEHEFDLLIQTYLADSTTRLDALKTALEEKDADQFAKTAHSLKGSCINMGAPRLGGFCFEAEQLGKSGDLGGAGEVLARIDAEFEEVARRLRHFGADA</sequence>
<dbReference type="GO" id="GO:0000160">
    <property type="term" value="P:phosphorelay signal transduction system"/>
    <property type="evidence" value="ECO:0007669"/>
    <property type="project" value="UniProtKB-KW"/>
</dbReference>
<name>A0A2T1K7Q8_9GAMM</name>
<evidence type="ECO:0000259" key="3">
    <source>
        <dbReference type="PROSITE" id="PS50894"/>
    </source>
</evidence>
<dbReference type="EMBL" id="PXNP01000083">
    <property type="protein sequence ID" value="PSF06184.1"/>
    <property type="molecule type" value="Genomic_DNA"/>
</dbReference>
<gene>
    <name evidence="4" type="ORF">C7H09_11155</name>
</gene>
<organism evidence="4 5">
    <name type="scientific">Marinobacter fuscus</name>
    <dbReference type="NCBI Taxonomy" id="2109942"/>
    <lineage>
        <taxon>Bacteria</taxon>
        <taxon>Pseudomonadati</taxon>
        <taxon>Pseudomonadota</taxon>
        <taxon>Gammaproteobacteria</taxon>
        <taxon>Pseudomonadales</taxon>
        <taxon>Marinobacteraceae</taxon>
        <taxon>Marinobacter</taxon>
    </lineage>
</organism>
<dbReference type="OrthoDB" id="9131849at2"/>
<evidence type="ECO:0000313" key="4">
    <source>
        <dbReference type="EMBL" id="PSF06184.1"/>
    </source>
</evidence>
<keyword evidence="4" id="KW-0808">Transferase</keyword>
<dbReference type="Pfam" id="PF01627">
    <property type="entry name" value="Hpt"/>
    <property type="match status" value="1"/>
</dbReference>
<dbReference type="GO" id="GO:0004672">
    <property type="term" value="F:protein kinase activity"/>
    <property type="evidence" value="ECO:0007669"/>
    <property type="project" value="UniProtKB-ARBA"/>
</dbReference>
<keyword evidence="2" id="KW-0597">Phosphoprotein</keyword>
<dbReference type="SMART" id="SM00073">
    <property type="entry name" value="HPT"/>
    <property type="match status" value="1"/>
</dbReference>
<dbReference type="PROSITE" id="PS50894">
    <property type="entry name" value="HPT"/>
    <property type="match status" value="1"/>
</dbReference>
<dbReference type="SUPFAM" id="SSF47226">
    <property type="entry name" value="Histidine-containing phosphotransfer domain, HPT domain"/>
    <property type="match status" value="1"/>
</dbReference>
<keyword evidence="4" id="KW-0418">Kinase</keyword>
<accession>A0A2T1K7Q8</accession>
<keyword evidence="5" id="KW-1185">Reference proteome</keyword>
<dbReference type="AlphaFoldDB" id="A0A2T1K7Q8"/>
<evidence type="ECO:0000256" key="1">
    <source>
        <dbReference type="ARBA" id="ARBA00023012"/>
    </source>
</evidence>
<proteinExistence type="predicted"/>
<dbReference type="Gene3D" id="1.20.120.160">
    <property type="entry name" value="HPT domain"/>
    <property type="match status" value="1"/>
</dbReference>
<comment type="caution">
    <text evidence="4">The sequence shown here is derived from an EMBL/GenBank/DDBJ whole genome shotgun (WGS) entry which is preliminary data.</text>
</comment>
<evidence type="ECO:0000256" key="2">
    <source>
        <dbReference type="PROSITE-ProRule" id="PRU00110"/>
    </source>
</evidence>
<evidence type="ECO:0000313" key="5">
    <source>
        <dbReference type="Proteomes" id="UP000239866"/>
    </source>
</evidence>
<keyword evidence="1" id="KW-0902">Two-component regulatory system</keyword>
<feature type="modified residue" description="Phosphohistidine" evidence="2">
    <location>
        <position position="58"/>
    </location>
</feature>